<feature type="compositionally biased region" description="Polar residues" evidence="1">
    <location>
        <begin position="111"/>
        <end position="121"/>
    </location>
</feature>
<reference evidence="2 3" key="1">
    <citation type="journal article" date="2012" name="BMC Genomics">
        <title>Comparative genomics of the white-rot fungi, Phanerochaete carnosa and P. chrysosporium, to elucidate the genetic basis of the distinct wood types they colonize.</title>
        <authorList>
            <person name="Suzuki H."/>
            <person name="MacDonald J."/>
            <person name="Syed K."/>
            <person name="Salamov A."/>
            <person name="Hori C."/>
            <person name="Aerts A."/>
            <person name="Henrissat B."/>
            <person name="Wiebenga A."/>
            <person name="vanKuyk P.A."/>
            <person name="Barry K."/>
            <person name="Lindquist E."/>
            <person name="LaButti K."/>
            <person name="Lapidus A."/>
            <person name="Lucas S."/>
            <person name="Coutinho P."/>
            <person name="Gong Y."/>
            <person name="Samejima M."/>
            <person name="Mahadevan R."/>
            <person name="Abou-Zaid M."/>
            <person name="de Vries R.P."/>
            <person name="Igarashi K."/>
            <person name="Yadav J.S."/>
            <person name="Grigoriev I.V."/>
            <person name="Master E.R."/>
        </authorList>
    </citation>
    <scope>NUCLEOTIDE SEQUENCE [LARGE SCALE GENOMIC DNA]</scope>
    <source>
        <strain evidence="2 3">HHB-10118-sp</strain>
    </source>
</reference>
<protein>
    <submittedName>
        <fullName evidence="2">Uncharacterized protein</fullName>
    </submittedName>
</protein>
<sequence length="144" mass="15376">MGERTGTQDTIRAKTMTARPSVRAPLVARKQSSKGGESSASEAIIQEDDKSAVKKRLVETKPRSRPGTVRPITTKVGENKVPPRKLPATASIPRGPVRAATTNKPALKLATASSRDSTNQPLGEKVVEKVVEEVPADIIDPIFA</sequence>
<dbReference type="AlphaFoldDB" id="K5W6D5"/>
<evidence type="ECO:0000313" key="3">
    <source>
        <dbReference type="Proteomes" id="UP000008370"/>
    </source>
</evidence>
<dbReference type="KEGG" id="pco:PHACADRAFT_250004"/>
<gene>
    <name evidence="2" type="ORF">PHACADRAFT_250004</name>
</gene>
<feature type="region of interest" description="Disordered" evidence="1">
    <location>
        <begin position="1"/>
        <end position="121"/>
    </location>
</feature>
<dbReference type="Proteomes" id="UP000008370">
    <property type="component" value="Unassembled WGS sequence"/>
</dbReference>
<dbReference type="GeneID" id="18914809"/>
<organism evidence="2 3">
    <name type="scientific">Phanerochaete carnosa (strain HHB-10118-sp)</name>
    <name type="common">White-rot fungus</name>
    <name type="synonym">Peniophora carnosa</name>
    <dbReference type="NCBI Taxonomy" id="650164"/>
    <lineage>
        <taxon>Eukaryota</taxon>
        <taxon>Fungi</taxon>
        <taxon>Dikarya</taxon>
        <taxon>Basidiomycota</taxon>
        <taxon>Agaricomycotina</taxon>
        <taxon>Agaricomycetes</taxon>
        <taxon>Polyporales</taxon>
        <taxon>Phanerochaetaceae</taxon>
        <taxon>Phanerochaete</taxon>
    </lineage>
</organism>
<dbReference type="InParanoid" id="K5W6D5"/>
<feature type="compositionally biased region" description="Low complexity" evidence="1">
    <location>
        <begin position="33"/>
        <end position="43"/>
    </location>
</feature>
<feature type="compositionally biased region" description="Basic and acidic residues" evidence="1">
    <location>
        <begin position="47"/>
        <end position="62"/>
    </location>
</feature>
<proteinExistence type="predicted"/>
<evidence type="ECO:0000313" key="2">
    <source>
        <dbReference type="EMBL" id="EKM59483.1"/>
    </source>
</evidence>
<evidence type="ECO:0000256" key="1">
    <source>
        <dbReference type="SAM" id="MobiDB-lite"/>
    </source>
</evidence>
<dbReference type="HOGENOM" id="CLU_1797149_0_0_1"/>
<dbReference type="EMBL" id="JH930469">
    <property type="protein sequence ID" value="EKM59483.1"/>
    <property type="molecule type" value="Genomic_DNA"/>
</dbReference>
<name>K5W6D5_PHACS</name>
<dbReference type="RefSeq" id="XP_007392043.1">
    <property type="nucleotide sequence ID" value="XM_007391981.1"/>
</dbReference>
<feature type="compositionally biased region" description="Polar residues" evidence="1">
    <location>
        <begin position="1"/>
        <end position="10"/>
    </location>
</feature>
<keyword evidence="3" id="KW-1185">Reference proteome</keyword>
<accession>K5W6D5</accession>